<keyword evidence="2" id="KW-0813">Transport</keyword>
<gene>
    <name evidence="6" type="ordered locus">LRC_17370</name>
</gene>
<dbReference type="PATRIC" id="fig|1069534.5.peg.1850"/>
<dbReference type="GO" id="GO:0006865">
    <property type="term" value="P:amino acid transport"/>
    <property type="evidence" value="ECO:0007669"/>
    <property type="project" value="TreeGrafter"/>
</dbReference>
<dbReference type="GO" id="GO:0016020">
    <property type="term" value="C:membrane"/>
    <property type="evidence" value="ECO:0007669"/>
    <property type="project" value="InterPro"/>
</dbReference>
<protein>
    <submittedName>
        <fullName evidence="6">ABC transporter substrate binding component</fullName>
    </submittedName>
</protein>
<proteinExistence type="inferred from homology"/>
<dbReference type="AlphaFoldDB" id="G2SLZ1"/>
<dbReference type="Pfam" id="PF00497">
    <property type="entry name" value="SBP_bac_3"/>
    <property type="match status" value="1"/>
</dbReference>
<comment type="similarity">
    <text evidence="1">Belongs to the bacterial solute-binding protein 3 family.</text>
</comment>
<dbReference type="GO" id="GO:0005576">
    <property type="term" value="C:extracellular region"/>
    <property type="evidence" value="ECO:0007669"/>
    <property type="project" value="TreeGrafter"/>
</dbReference>
<dbReference type="KEGG" id="lrm:LRC_17370"/>
<keyword evidence="7" id="KW-1185">Reference proteome</keyword>
<dbReference type="eggNOG" id="COG0834">
    <property type="taxonomic scope" value="Bacteria"/>
</dbReference>
<dbReference type="EMBL" id="CP003032">
    <property type="protein sequence ID" value="AEN78978.1"/>
    <property type="molecule type" value="Genomic_DNA"/>
</dbReference>
<evidence type="ECO:0000259" key="5">
    <source>
        <dbReference type="SMART" id="SM00079"/>
    </source>
</evidence>
<feature type="domain" description="Ionotropic glutamate receptor C-terminal" evidence="5">
    <location>
        <begin position="57"/>
        <end position="266"/>
    </location>
</feature>
<organism evidence="6 7">
    <name type="scientific">Ligilactobacillus ruminis (strain ATCC 27782 / RF3)</name>
    <name type="common">Lactobacillus ruminis</name>
    <dbReference type="NCBI Taxonomy" id="1069534"/>
    <lineage>
        <taxon>Bacteria</taxon>
        <taxon>Bacillati</taxon>
        <taxon>Bacillota</taxon>
        <taxon>Bacilli</taxon>
        <taxon>Lactobacillales</taxon>
        <taxon>Lactobacillaceae</taxon>
        <taxon>Ligilactobacillus</taxon>
    </lineage>
</organism>
<dbReference type="InterPro" id="IPR001320">
    <property type="entry name" value="Iontro_rcpt_C"/>
</dbReference>
<dbReference type="Proteomes" id="UP000001279">
    <property type="component" value="Chromosome"/>
</dbReference>
<keyword evidence="3" id="KW-0732">Signal</keyword>
<evidence type="ECO:0000259" key="4">
    <source>
        <dbReference type="SMART" id="SM00062"/>
    </source>
</evidence>
<dbReference type="PANTHER" id="PTHR30085">
    <property type="entry name" value="AMINO ACID ABC TRANSPORTER PERMEASE"/>
    <property type="match status" value="1"/>
</dbReference>
<dbReference type="PANTHER" id="PTHR30085:SF6">
    <property type="entry name" value="ABC TRANSPORTER GLUTAMINE-BINDING PROTEIN GLNH"/>
    <property type="match status" value="1"/>
</dbReference>
<dbReference type="HOGENOM" id="CLU_019602_18_4_9"/>
<reference evidence="6 7" key="1">
    <citation type="journal article" date="2011" name="Microb. Cell Fact.">
        <title>Genome sequences and comparative genomics of two Lactobacillus ruminis strains from the bovine and human intestinal tracts.</title>
        <authorList>
            <person name="Forde B.M."/>
            <person name="Neville B.A."/>
            <person name="O'Donnell M.M."/>
            <person name="Riboulet-Bisson E."/>
            <person name="Claesson M.J."/>
            <person name="Coghlan A."/>
            <person name="Ross R.P."/>
            <person name="O'Toole P.W."/>
        </authorList>
    </citation>
    <scope>NUCLEOTIDE SEQUENCE [LARGE SCALE GENOMIC DNA]</scope>
    <source>
        <strain evidence="7">ATCC 27782 / RF3</strain>
    </source>
</reference>
<evidence type="ECO:0000256" key="3">
    <source>
        <dbReference type="ARBA" id="ARBA00022729"/>
    </source>
</evidence>
<dbReference type="Gene3D" id="3.40.190.10">
    <property type="entry name" value="Periplasmic binding protein-like II"/>
    <property type="match status" value="2"/>
</dbReference>
<evidence type="ECO:0000313" key="6">
    <source>
        <dbReference type="EMBL" id="AEN78978.1"/>
    </source>
</evidence>
<dbReference type="SMART" id="SM00062">
    <property type="entry name" value="PBPb"/>
    <property type="match status" value="1"/>
</dbReference>
<evidence type="ECO:0000313" key="7">
    <source>
        <dbReference type="Proteomes" id="UP000001279"/>
    </source>
</evidence>
<evidence type="ECO:0000256" key="2">
    <source>
        <dbReference type="ARBA" id="ARBA00022448"/>
    </source>
</evidence>
<dbReference type="SMART" id="SM00079">
    <property type="entry name" value="PBPe"/>
    <property type="match status" value="1"/>
</dbReference>
<sequence length="290" mass="32475">MPKNFWNQWTFNGEIYHEKTIIKGLTVLGVALTFAAFGQNTTVKADSSVTTIKKRGTVRIATFGDLPPYGWVNKDGKRVGYDVALGRKIAKDLGVKAKFIQVNANNRVDALNSDKADIVLANFTVTPERKQVIDFAKPYMKVSIGVVSKKSAPITKVSQLKGKKLIVNKGTTAEIYFTTKQKGVDLLKFDSKTQQFNALKNDRGVALADDNSYLYAWVKNHPKYTVGIKTLGPNQFIAPEIKKGNKSLLKWTNREITKLTKKGFFKDDFNKELKPYFGKEIKASDIVIDK</sequence>
<dbReference type="GO" id="GO:0030288">
    <property type="term" value="C:outer membrane-bounded periplasmic space"/>
    <property type="evidence" value="ECO:0007669"/>
    <property type="project" value="TreeGrafter"/>
</dbReference>
<name>G2SLZ1_LIGR2</name>
<dbReference type="STRING" id="1069534.LRC_17370"/>
<dbReference type="InterPro" id="IPR051455">
    <property type="entry name" value="Bact_solute-bind_prot3"/>
</dbReference>
<evidence type="ECO:0000256" key="1">
    <source>
        <dbReference type="ARBA" id="ARBA00010333"/>
    </source>
</evidence>
<dbReference type="GO" id="GO:0015276">
    <property type="term" value="F:ligand-gated monoatomic ion channel activity"/>
    <property type="evidence" value="ECO:0007669"/>
    <property type="project" value="InterPro"/>
</dbReference>
<accession>G2SLZ1</accession>
<dbReference type="InterPro" id="IPR001638">
    <property type="entry name" value="Solute-binding_3/MltF_N"/>
</dbReference>
<dbReference type="SUPFAM" id="SSF53850">
    <property type="entry name" value="Periplasmic binding protein-like II"/>
    <property type="match status" value="1"/>
</dbReference>
<feature type="domain" description="Solute-binding protein family 3/N-terminal" evidence="4">
    <location>
        <begin position="57"/>
        <end position="280"/>
    </location>
</feature>